<comment type="caution">
    <text evidence="1">The sequence shown here is derived from an EMBL/GenBank/DDBJ whole genome shotgun (WGS) entry which is preliminary data.</text>
</comment>
<sequence length="179" mass="20666">MIHNLEKNVKGCFKRRVSVTLAALTIFFITGNMGYALAVLPEPYVTYDELEDVYEDVGVLVEDIEQNTKDIEDLDKHLSTTMSDLGKLNRNFDVAKKDIETNKENIKLLDKYLGETSKNLGERIEKEMSDRELKDKVHDAMVEEHNKRLDKIEDTVETHDMAIKGLKIIKQIKKLQKKL</sequence>
<evidence type="ECO:0000313" key="2">
    <source>
        <dbReference type="Proteomes" id="UP000031184"/>
    </source>
</evidence>
<dbReference type="EMBL" id="AUZI01000008">
    <property type="protein sequence ID" value="KID50082.1"/>
    <property type="molecule type" value="Genomic_DNA"/>
</dbReference>
<dbReference type="AlphaFoldDB" id="A0A0B4FRJ3"/>
<proteinExistence type="predicted"/>
<reference evidence="1 2" key="1">
    <citation type="submission" date="2013-08" db="EMBL/GenBank/DDBJ databases">
        <title>An opportunistic ruminal bacterium that causes liver abscesses in cattle.</title>
        <authorList>
            <person name="Benahmed F.H."/>
            <person name="Rasmussen M."/>
            <person name="Harbottle H."/>
            <person name="Soppet D."/>
            <person name="Nagaraja T.G."/>
            <person name="Davidson M."/>
        </authorList>
    </citation>
    <scope>NUCLEOTIDE SEQUENCE [LARGE SCALE GENOMIC DNA]</scope>
    <source>
        <strain evidence="1 2">B35</strain>
    </source>
</reference>
<organism evidence="1 2">
    <name type="scientific">Fusobacterium necrophorum subsp. funduliforme B35</name>
    <dbReference type="NCBI Taxonomy" id="1226633"/>
    <lineage>
        <taxon>Bacteria</taxon>
        <taxon>Fusobacteriati</taxon>
        <taxon>Fusobacteriota</taxon>
        <taxon>Fusobacteriia</taxon>
        <taxon>Fusobacteriales</taxon>
        <taxon>Fusobacteriaceae</taxon>
        <taxon>Fusobacterium</taxon>
    </lineage>
</organism>
<protein>
    <submittedName>
        <fullName evidence="1">Uncharacterized protein</fullName>
    </submittedName>
</protein>
<name>A0A0B4FRJ3_9FUSO</name>
<evidence type="ECO:0000313" key="1">
    <source>
        <dbReference type="EMBL" id="KID50082.1"/>
    </source>
</evidence>
<dbReference type="Proteomes" id="UP000031184">
    <property type="component" value="Unassembled WGS sequence"/>
</dbReference>
<gene>
    <name evidence="1" type="ORF">C095_01370</name>
</gene>
<accession>A0A0B4FRJ3</accession>
<dbReference type="PATRIC" id="fig|1226633.4.peg.270"/>